<name>Q8LM93_ORYSJ</name>
<evidence type="ECO:0000313" key="1">
    <source>
        <dbReference type="EMBL" id="AAM74393.1"/>
    </source>
</evidence>
<dbReference type="EMBL" id="AC119149">
    <property type="protein sequence ID" value="AAM74393.1"/>
    <property type="molecule type" value="Genomic_DNA"/>
</dbReference>
<accession>Q8LM93</accession>
<sequence>MEIEGALVAQMRRWLGGRAVSGKEVPIAVTRDLRQGGGRNSGVRIVPAPVVAPESLVEGRRRSGAGPGLPGGVWLFAIWDGGAGPAVRRRWPVARKEDACGGRRSEEAAGNRGAESARRGFARRVIAWVRNRCNRRGGQRMDKIRVDRRWTNEMRGDDFTRRIARHNSSFLY</sequence>
<dbReference type="AlphaFoldDB" id="Q8LM93"/>
<reference evidence="2" key="1">
    <citation type="journal article" date="2005" name="Nature">
        <title>The map-based sequence of the rice genome.</title>
        <authorList>
            <consortium name="International rice genome sequencing project (IRGSP)"/>
            <person name="Matsumoto T."/>
            <person name="Wu J."/>
            <person name="Kanamori H."/>
            <person name="Katayose Y."/>
            <person name="Fujisawa M."/>
            <person name="Namiki N."/>
            <person name="Mizuno H."/>
            <person name="Yamamoto K."/>
            <person name="Antonio B.A."/>
            <person name="Baba T."/>
            <person name="Sakata K."/>
            <person name="Nagamura Y."/>
            <person name="Aoki H."/>
            <person name="Arikawa K."/>
            <person name="Arita K."/>
            <person name="Bito T."/>
            <person name="Chiden Y."/>
            <person name="Fujitsuka N."/>
            <person name="Fukunaka R."/>
            <person name="Hamada M."/>
            <person name="Harada C."/>
            <person name="Hayashi A."/>
            <person name="Hijishita S."/>
            <person name="Honda M."/>
            <person name="Hosokawa S."/>
            <person name="Ichikawa Y."/>
            <person name="Idonuma A."/>
            <person name="Iijima M."/>
            <person name="Ikeda M."/>
            <person name="Ikeno M."/>
            <person name="Ito K."/>
            <person name="Ito S."/>
            <person name="Ito T."/>
            <person name="Ito Y."/>
            <person name="Ito Y."/>
            <person name="Iwabuchi A."/>
            <person name="Kamiya K."/>
            <person name="Karasawa W."/>
            <person name="Kurita K."/>
            <person name="Katagiri S."/>
            <person name="Kikuta A."/>
            <person name="Kobayashi H."/>
            <person name="Kobayashi N."/>
            <person name="Machita K."/>
            <person name="Maehara T."/>
            <person name="Masukawa M."/>
            <person name="Mizubayashi T."/>
            <person name="Mukai Y."/>
            <person name="Nagasaki H."/>
            <person name="Nagata Y."/>
            <person name="Naito S."/>
            <person name="Nakashima M."/>
            <person name="Nakama Y."/>
            <person name="Nakamichi Y."/>
            <person name="Nakamura M."/>
            <person name="Meguro A."/>
            <person name="Negishi M."/>
            <person name="Ohta I."/>
            <person name="Ohta T."/>
            <person name="Okamoto M."/>
            <person name="Ono N."/>
            <person name="Saji S."/>
            <person name="Sakaguchi M."/>
            <person name="Sakai K."/>
            <person name="Shibata M."/>
            <person name="Shimokawa T."/>
            <person name="Song J."/>
            <person name="Takazaki Y."/>
            <person name="Terasawa K."/>
            <person name="Tsugane M."/>
            <person name="Tsuji K."/>
            <person name="Ueda S."/>
            <person name="Waki K."/>
            <person name="Yamagata H."/>
            <person name="Yamamoto M."/>
            <person name="Yamamoto S."/>
            <person name="Yamane H."/>
            <person name="Yoshiki S."/>
            <person name="Yoshihara R."/>
            <person name="Yukawa K."/>
            <person name="Zhong H."/>
            <person name="Yano M."/>
            <person name="Yuan Q."/>
            <person name="Ouyang S."/>
            <person name="Liu J."/>
            <person name="Jones K.M."/>
            <person name="Gansberger K."/>
            <person name="Moffat K."/>
            <person name="Hill J."/>
            <person name="Bera J."/>
            <person name="Fadrosh D."/>
            <person name="Jin S."/>
            <person name="Johri S."/>
            <person name="Kim M."/>
            <person name="Overton L."/>
            <person name="Reardon M."/>
            <person name="Tsitrin T."/>
            <person name="Vuong H."/>
            <person name="Weaver B."/>
            <person name="Ciecko A."/>
            <person name="Tallon L."/>
            <person name="Jackson J."/>
            <person name="Pai G."/>
            <person name="Aken S.V."/>
            <person name="Utterback T."/>
            <person name="Reidmuller S."/>
            <person name="Feldblyum T."/>
            <person name="Hsiao J."/>
            <person name="Zismann V."/>
            <person name="Iobst S."/>
            <person name="de Vazeille A.R."/>
            <person name="Buell C.R."/>
            <person name="Ying K."/>
            <person name="Li Y."/>
            <person name="Lu T."/>
            <person name="Huang Y."/>
            <person name="Zhao Q."/>
            <person name="Feng Q."/>
            <person name="Zhang L."/>
            <person name="Zhu J."/>
            <person name="Weng Q."/>
            <person name="Mu J."/>
            <person name="Lu Y."/>
            <person name="Fan D."/>
            <person name="Liu Y."/>
            <person name="Guan J."/>
            <person name="Zhang Y."/>
            <person name="Yu S."/>
            <person name="Liu X."/>
            <person name="Zhang Y."/>
            <person name="Hong G."/>
            <person name="Han B."/>
            <person name="Choisne N."/>
            <person name="Demange N."/>
            <person name="Orjeda G."/>
            <person name="Samain S."/>
            <person name="Cattolico L."/>
            <person name="Pelletier E."/>
            <person name="Couloux A."/>
            <person name="Segurens B."/>
            <person name="Wincker P."/>
            <person name="D'Hont A."/>
            <person name="Scarpelli C."/>
            <person name="Weissenbach J."/>
            <person name="Salanoubat M."/>
            <person name="Quetier F."/>
            <person name="Yu Y."/>
            <person name="Kim H.R."/>
            <person name="Rambo T."/>
            <person name="Currie J."/>
            <person name="Collura K."/>
            <person name="Luo M."/>
            <person name="Yang T."/>
            <person name="Ammiraju J.S.S."/>
            <person name="Engler F."/>
            <person name="Soderlund C."/>
            <person name="Wing R.A."/>
            <person name="Palmer L.E."/>
            <person name="de la Bastide M."/>
            <person name="Spiegel L."/>
            <person name="Nascimento L."/>
            <person name="Zutavern T."/>
            <person name="O'Shaughnessy A."/>
            <person name="Dike S."/>
            <person name="Dedhia N."/>
            <person name="Preston R."/>
            <person name="Balija V."/>
            <person name="McCombie W.R."/>
            <person name="Chow T."/>
            <person name="Chen H."/>
            <person name="Chung M."/>
            <person name="Chen C."/>
            <person name="Shaw J."/>
            <person name="Wu H."/>
            <person name="Hsiao K."/>
            <person name="Chao Y."/>
            <person name="Chu M."/>
            <person name="Cheng C."/>
            <person name="Hour A."/>
            <person name="Lee P."/>
            <person name="Lin S."/>
            <person name="Lin Y."/>
            <person name="Liou J."/>
            <person name="Liu S."/>
            <person name="Hsing Y."/>
            <person name="Raghuvanshi S."/>
            <person name="Mohanty A."/>
            <person name="Bharti A.K."/>
            <person name="Gaur A."/>
            <person name="Gupta V."/>
            <person name="Kumar D."/>
            <person name="Ravi V."/>
            <person name="Vij S."/>
            <person name="Kapur A."/>
            <person name="Khurana P."/>
            <person name="Khurana P."/>
            <person name="Khurana J.P."/>
            <person name="Tyagi A.K."/>
            <person name="Gaikwad K."/>
            <person name="Singh A."/>
            <person name="Dalal V."/>
            <person name="Srivastava S."/>
            <person name="Dixit A."/>
            <person name="Pal A.K."/>
            <person name="Ghazi I.A."/>
            <person name="Yadav M."/>
            <person name="Pandit A."/>
            <person name="Bhargava A."/>
            <person name="Sureshbabu K."/>
            <person name="Batra K."/>
            <person name="Sharma T.R."/>
            <person name="Mohapatra T."/>
            <person name="Singh N.K."/>
            <person name="Messing J."/>
            <person name="Nelson A.B."/>
            <person name="Fuks G."/>
            <person name="Kavchok S."/>
            <person name="Keizer G."/>
            <person name="Linton E."/>
            <person name="Llaca V."/>
            <person name="Song R."/>
            <person name="Tanyolac B."/>
            <person name="Young S."/>
            <person name="Ho-Il K."/>
            <person name="Hahn J.H."/>
            <person name="Sangsakoo G."/>
            <person name="Vanavichit A."/>
            <person name="de Mattos Luiz.A.T."/>
            <person name="Zimmer P.D."/>
            <person name="Malone G."/>
            <person name="Dellagostin O."/>
            <person name="de Oliveira A.C."/>
            <person name="Bevan M."/>
            <person name="Bancroft I."/>
            <person name="Minx P."/>
            <person name="Cordum H."/>
            <person name="Wilson R."/>
            <person name="Cheng Z."/>
            <person name="Jin W."/>
            <person name="Jiang J."/>
            <person name="Leong S.A."/>
            <person name="Iwama H."/>
            <person name="Gojobori T."/>
            <person name="Itoh T."/>
            <person name="Niimura Y."/>
            <person name="Fujii Y."/>
            <person name="Habara T."/>
            <person name="Sakai H."/>
            <person name="Sato Y."/>
            <person name="Wilson G."/>
            <person name="Kumar K."/>
            <person name="McCouch S."/>
            <person name="Juretic N."/>
            <person name="Hoen D."/>
            <person name="Wright S."/>
            <person name="Bruskiewich R."/>
            <person name="Bureau T."/>
            <person name="Miyao A."/>
            <person name="Hirochika H."/>
            <person name="Nishikawa T."/>
            <person name="Kadowaki K."/>
            <person name="Sugiura M."/>
            <person name="Burr B."/>
            <person name="Sasaki T."/>
        </authorList>
    </citation>
    <scope>NUCLEOTIDE SEQUENCE [LARGE SCALE GENOMIC DNA]</scope>
    <source>
        <strain evidence="2">cv. Nipponbare</strain>
    </source>
</reference>
<dbReference type="Proteomes" id="UP000000763">
    <property type="component" value="Chromosome 10"/>
</dbReference>
<organism evidence="1 2">
    <name type="scientific">Oryza sativa subsp. japonica</name>
    <name type="common">Rice</name>
    <dbReference type="NCBI Taxonomy" id="39947"/>
    <lineage>
        <taxon>Eukaryota</taxon>
        <taxon>Viridiplantae</taxon>
        <taxon>Streptophyta</taxon>
        <taxon>Embryophyta</taxon>
        <taxon>Tracheophyta</taxon>
        <taxon>Spermatophyta</taxon>
        <taxon>Magnoliopsida</taxon>
        <taxon>Liliopsida</taxon>
        <taxon>Poales</taxon>
        <taxon>Poaceae</taxon>
        <taxon>BOP clade</taxon>
        <taxon>Oryzoideae</taxon>
        <taxon>Oryzeae</taxon>
        <taxon>Oryzinae</taxon>
        <taxon>Oryza</taxon>
        <taxon>Oryza sativa</taxon>
    </lineage>
</organism>
<reference evidence="2" key="2">
    <citation type="journal article" date="2008" name="Nucleic Acids Res.">
        <title>The rice annotation project database (RAP-DB): 2008 update.</title>
        <authorList>
            <consortium name="The rice annotation project (RAP)"/>
        </authorList>
    </citation>
    <scope>GENOME REANNOTATION</scope>
    <source>
        <strain evidence="2">cv. Nipponbare</strain>
    </source>
</reference>
<gene>
    <name evidence="1" type="primary">OSJNBb0079E01.9</name>
</gene>
<evidence type="ECO:0000313" key="2">
    <source>
        <dbReference type="Proteomes" id="UP000000763"/>
    </source>
</evidence>
<proteinExistence type="predicted"/>
<protein>
    <submittedName>
        <fullName evidence="1">Uncharacterized protein</fullName>
    </submittedName>
</protein>